<dbReference type="Proteomes" id="UP001530293">
    <property type="component" value="Unassembled WGS sequence"/>
</dbReference>
<feature type="region of interest" description="Disordered" evidence="1">
    <location>
        <begin position="1"/>
        <end position="55"/>
    </location>
</feature>
<keyword evidence="4" id="KW-1185">Reference proteome</keyword>
<sequence length="659" mass="73967">MSGMARKHREYEEDDDRNDGEGEEGHSLIELSSVDRSSRASRASGGLVSTSSSSLFGSSARCRWSIALFLLLLVGVYHLGLEEGKNEVTKSYGEDVEKEHLTFAEEEGQEPSEADEPTTTAVASPQNKSTGLFTLEHLQATREEATKIVTLLDDYYFSEDQAKRMLMDPWIGVWDFDAPENEAEIHLRAAKLVDTMARALVTDDQKTFLMGGIGSSVMAGHDNCHYDSYQTQMERLWAPVWKAAGMDFVFQNAGEGGGCGDSHQNQHFCVKQNISPDVDIVHYSWTYFEGGGAQNEHEDLVRWTQMLPKQPLVNILNTGSPQGQDHPYSLLTQHYSKYALNSFYMHQGFVNGGHDYDSEKYDPDNPFDRFGWGYVGDGYHNTTRYGELEDEARKNSLGVVMRNWHPGPMGFQLTSDAFTYVYTHALLKALDLIEKDMNDGNDPRDTWSASKRKYLLKGDLPEPMYCDPEYCVVDEPPECLNYELPTFGKWGARVEDPDGDLNPYAGQLQNWSSVWHADNDLWYMVAGGDISFFQDREDKENCRHLDACGGISAQKADAGMVVFRLPKMEVGLVIICGCCGKDVGYDFFLNNTNIEISYNTVPLDPAEMDIFPNPKCVRVLKRFPTSGRESETPTGHAYLAVKVLNDMPNNIAISHVITL</sequence>
<feature type="compositionally biased region" description="Acidic residues" evidence="1">
    <location>
        <begin position="104"/>
        <end position="116"/>
    </location>
</feature>
<feature type="region of interest" description="Disordered" evidence="1">
    <location>
        <begin position="103"/>
        <end position="126"/>
    </location>
</feature>
<dbReference type="AlphaFoldDB" id="A0ABD3MYE1"/>
<feature type="transmembrane region" description="Helical" evidence="2">
    <location>
        <begin position="64"/>
        <end position="81"/>
    </location>
</feature>
<keyword evidence="2" id="KW-0812">Transmembrane</keyword>
<feature type="compositionally biased region" description="Polar residues" evidence="1">
    <location>
        <begin position="117"/>
        <end position="126"/>
    </location>
</feature>
<gene>
    <name evidence="3" type="ORF">ACHAWU_005837</name>
</gene>
<keyword evidence="2" id="KW-1133">Transmembrane helix</keyword>
<protein>
    <submittedName>
        <fullName evidence="3">Uncharacterized protein</fullName>
    </submittedName>
</protein>
<comment type="caution">
    <text evidence="3">The sequence shown here is derived from an EMBL/GenBank/DDBJ whole genome shotgun (WGS) entry which is preliminary data.</text>
</comment>
<accession>A0ABD3MYE1</accession>
<feature type="compositionally biased region" description="Low complexity" evidence="1">
    <location>
        <begin position="31"/>
        <end position="55"/>
    </location>
</feature>
<keyword evidence="2" id="KW-0472">Membrane</keyword>
<evidence type="ECO:0000256" key="2">
    <source>
        <dbReference type="SAM" id="Phobius"/>
    </source>
</evidence>
<dbReference type="EMBL" id="JALLBG020000060">
    <property type="protein sequence ID" value="KAL3768934.1"/>
    <property type="molecule type" value="Genomic_DNA"/>
</dbReference>
<evidence type="ECO:0000256" key="1">
    <source>
        <dbReference type="SAM" id="MobiDB-lite"/>
    </source>
</evidence>
<name>A0ABD3MYE1_9STRA</name>
<evidence type="ECO:0000313" key="3">
    <source>
        <dbReference type="EMBL" id="KAL3768934.1"/>
    </source>
</evidence>
<evidence type="ECO:0000313" key="4">
    <source>
        <dbReference type="Proteomes" id="UP001530293"/>
    </source>
</evidence>
<proteinExistence type="predicted"/>
<organism evidence="3 4">
    <name type="scientific">Discostella pseudostelligera</name>
    <dbReference type="NCBI Taxonomy" id="259834"/>
    <lineage>
        <taxon>Eukaryota</taxon>
        <taxon>Sar</taxon>
        <taxon>Stramenopiles</taxon>
        <taxon>Ochrophyta</taxon>
        <taxon>Bacillariophyta</taxon>
        <taxon>Coscinodiscophyceae</taxon>
        <taxon>Thalassiosirophycidae</taxon>
        <taxon>Stephanodiscales</taxon>
        <taxon>Stephanodiscaceae</taxon>
        <taxon>Discostella</taxon>
    </lineage>
</organism>
<reference evidence="3 4" key="1">
    <citation type="submission" date="2024-10" db="EMBL/GenBank/DDBJ databases">
        <title>Updated reference genomes for cyclostephanoid diatoms.</title>
        <authorList>
            <person name="Roberts W.R."/>
            <person name="Alverson A.J."/>
        </authorList>
    </citation>
    <scope>NUCLEOTIDE SEQUENCE [LARGE SCALE GENOMIC DNA]</scope>
    <source>
        <strain evidence="3 4">AJA232-27</strain>
    </source>
</reference>